<dbReference type="GO" id="GO:0016567">
    <property type="term" value="P:protein ubiquitination"/>
    <property type="evidence" value="ECO:0007669"/>
    <property type="project" value="InterPro"/>
</dbReference>
<dbReference type="Pfam" id="PF12894">
    <property type="entry name" value="ANAPC4_WD40"/>
    <property type="match status" value="1"/>
</dbReference>
<protein>
    <recommendedName>
        <fullName evidence="1">WD repeat, SAM and U-box domain-containing protein 1</fullName>
    </recommendedName>
</protein>
<sequence length="1713" mass="177407">MTQVVGTRWSKRSTILGHLDSISGIRYSPCGTWLATCGIDATIRIHEARSGNLITILHHSSPVTHIDWCPTGEWLATTGTDATLLVWGVRKGAPAKNGSIPVSFHKRFYATYTSPILCCGFSSDGAYLWFGTGQGDLVILGTPGHETPVSSSKSMSSASASSPAASRALFFEVGILSDFGTMAIVHANLASGNRWLAVVSGNLHSVPEPGPAGALVAPTASSDVFVYDMFDPDSDIHRLSFGHILVSCVQFNHQGNILALACSDGSLSLWIFRAAAWVRIVQLIVPTSSNPDVSASTYSGTLTSLCWSADDTLLVAGSSSGGAWVWSIEAGQVLNYVEPSHQDPLSWIPINAPIAHVNYHPRHNVVSLALANQPMVEIWSVAAGIATTVNDYLNEQLRNREKSMARALNLQQEQRVIMSGSLRHVVDHMSGSPTSSIGNSGTGGRRPSFNAFDETLLRRFGTPPTPGSELPFSDPPAPLIYADQPLGPSIGQYGSVAPPNPSSFTADAPLSSRQILPITRISASTPVESGSPAPDLGPEHGPDGNAPAPVRIRLSVGQPFDPDPPGPVADHAAHGLPDTAGPPGCLSPAATDPQDPAAAPSGTGAGEDGPVGSPSSGSIFNDPGNDITISLSTEGTDNLDIRVSKRTAATCSPVVASSAAATASASSSPPATGAGAAGMDFMRSARRLASTMTNQLGAAVVQEFPHPCLSGRRAELARLAQSAQVDAQCLVETLTHLEAVFDKQATTAARERDIARKISQLQEEARLLARQQRETRKLVANLRSEVHTVERRLARTQKRHVTLRATVNGPTESILGIAHASSSSSTPSSTAEEAGGGPSKGSAGQMGLAPAGMAALAVDDMLVWLEDCGLERPLDIHQQLIRGGLIDGSDLLALSLEELTRAPYHLSVSDATTILFFALMAECRLAFPHGRVIAMPVGPPAMAATTASTAGTGDVSASPDLGQLHSALSAGPLGDSAPATPVSGAAHGPGRAPGGPGSLMLVWTSREVAAWLESVGLAPLTGRFQSSRINGVSMLALSALTDQSLSYDIRVRLPYERFCSVAGSSKHFRPFCLAVRELVNMQVDQGGAPRWLSLWTPSRSVAEQRPLVLESLLDATPQGRGTAEDYVAAATFLVDAAVVAFSPLARSPSGVGKRSAMGSTGSASALGISESSVPAASVVAPLASQPPPQPQPVNVGAHGEEAFALNLSEEVLPAPILPLDEYRRQHEESPVPAPLQTLYNTSEEGQFSVDLSMMATPGSAPVPVPMPVPMPVPVPVPASLPAMGPIPVPAPIPAPLSVAHFSCPNTPVGQPLPSPLVAGPAGGLPASLPPPLVLSPYIQGTNPTLPPGPGSMVPSGGAPLPPALAPSADAALPPPLPVAGGTLPRQPTPLTVNSALADAVAAPGLASPLPPRPLSLVNVVVPVSPVAGPKSPLSPAPPPPPLLDDNDSGDAHLLDTTVSASDMGPISTATAGADEASQAESPLSAMLLHDSPDLLAQRLETLEQLLSDYLAADAALLAAAPPNMPMIDSSLRCPLSGVIFREPILAPDGMIYEFLALEGWMLRTQRPISPLTKQPMLLDACTPAYLQARLAAAWRFQAQDQTMSVAATTPAHDSTGSDLDQAPADRSSVPDFPEDDSLLAAYASGAGESDDDVDSDATETGRPAGSLDTDVEDDDPDTEETIDPVATMVAPADDEPLTPLDGSPADVSASDMS</sequence>
<evidence type="ECO:0000256" key="3">
    <source>
        <dbReference type="SAM" id="Coils"/>
    </source>
</evidence>
<dbReference type="InterPro" id="IPR015943">
    <property type="entry name" value="WD40/YVTN_repeat-like_dom_sf"/>
</dbReference>
<dbReference type="Gene3D" id="1.10.150.50">
    <property type="entry name" value="Transcription Factor, Ets-1"/>
    <property type="match status" value="1"/>
</dbReference>
<evidence type="ECO:0000256" key="2">
    <source>
        <dbReference type="PROSITE-ProRule" id="PRU00221"/>
    </source>
</evidence>
<dbReference type="InterPro" id="IPR001660">
    <property type="entry name" value="SAM"/>
</dbReference>
<feature type="coiled-coil region" evidence="3">
    <location>
        <begin position="751"/>
        <end position="799"/>
    </location>
</feature>
<dbReference type="PANTHER" id="PTHR19879">
    <property type="entry name" value="TRANSCRIPTION INITIATION FACTOR TFIID"/>
    <property type="match status" value="1"/>
</dbReference>
<feature type="repeat" description="WD" evidence="2">
    <location>
        <begin position="295"/>
        <end position="336"/>
    </location>
</feature>
<dbReference type="SMART" id="SM00504">
    <property type="entry name" value="Ubox"/>
    <property type="match status" value="1"/>
</dbReference>
<feature type="compositionally biased region" description="Low complexity" evidence="4">
    <location>
        <begin position="588"/>
        <end position="600"/>
    </location>
</feature>
<feature type="compositionally biased region" description="Acidic residues" evidence="4">
    <location>
        <begin position="1648"/>
        <end position="1657"/>
    </location>
</feature>
<feature type="domain" description="SAM" evidence="5">
    <location>
        <begin position="1003"/>
        <end position="1057"/>
    </location>
</feature>
<accession>A0A058ZCT7</accession>
<dbReference type="PROSITE" id="PS50105">
    <property type="entry name" value="SAM_DOMAIN"/>
    <property type="match status" value="1"/>
</dbReference>
<feature type="compositionally biased region" description="Pro residues" evidence="4">
    <location>
        <begin position="1432"/>
        <end position="1442"/>
    </location>
</feature>
<dbReference type="GeneID" id="20525897"/>
<evidence type="ECO:0000259" key="5">
    <source>
        <dbReference type="PROSITE" id="PS50105"/>
    </source>
</evidence>
<reference evidence="6" key="1">
    <citation type="submission" date="2013-04" db="EMBL/GenBank/DDBJ databases">
        <title>The Genome Sequence of Fonticula alba ATCC 38817.</title>
        <authorList>
            <consortium name="The Broad Institute Genomics Platform"/>
            <person name="Russ C."/>
            <person name="Cuomo C."/>
            <person name="Burger G."/>
            <person name="Gray M.W."/>
            <person name="Holland P.W.H."/>
            <person name="King N."/>
            <person name="Lang F.B.F."/>
            <person name="Roger A.J."/>
            <person name="Ruiz-Trillo I."/>
            <person name="Brown M."/>
            <person name="Walker B."/>
            <person name="Young S."/>
            <person name="Zeng Q."/>
            <person name="Gargeya S."/>
            <person name="Fitzgerald M."/>
            <person name="Haas B."/>
            <person name="Abouelleil A."/>
            <person name="Allen A.W."/>
            <person name="Alvarado L."/>
            <person name="Arachchi H.M."/>
            <person name="Berlin A.M."/>
            <person name="Chapman S.B."/>
            <person name="Gainer-Dewar J."/>
            <person name="Goldberg J."/>
            <person name="Griggs A."/>
            <person name="Gujja S."/>
            <person name="Hansen M."/>
            <person name="Howarth C."/>
            <person name="Imamovic A."/>
            <person name="Ireland A."/>
            <person name="Larimer J."/>
            <person name="McCowan C."/>
            <person name="Murphy C."/>
            <person name="Pearson M."/>
            <person name="Poon T.W."/>
            <person name="Priest M."/>
            <person name="Roberts A."/>
            <person name="Saif S."/>
            <person name="Shea T."/>
            <person name="Sisk P."/>
            <person name="Sykes S."/>
            <person name="Wortman J."/>
            <person name="Nusbaum C."/>
            <person name="Birren B."/>
        </authorList>
    </citation>
    <scope>NUCLEOTIDE SEQUENCE [LARGE SCALE GENOMIC DNA]</scope>
    <source>
        <strain evidence="6">ATCC 38817</strain>
    </source>
</reference>
<dbReference type="InterPro" id="IPR036322">
    <property type="entry name" value="WD40_repeat_dom_sf"/>
</dbReference>
<feature type="repeat" description="WD" evidence="2">
    <location>
        <begin position="56"/>
        <end position="97"/>
    </location>
</feature>
<evidence type="ECO:0000313" key="7">
    <source>
        <dbReference type="Proteomes" id="UP000030693"/>
    </source>
</evidence>
<feature type="region of interest" description="Disordered" evidence="4">
    <location>
        <begin position="1605"/>
        <end position="1634"/>
    </location>
</feature>
<dbReference type="InterPro" id="IPR013761">
    <property type="entry name" value="SAM/pointed_sf"/>
</dbReference>
<feature type="compositionally biased region" description="Polar residues" evidence="4">
    <location>
        <begin position="1605"/>
        <end position="1618"/>
    </location>
</feature>
<dbReference type="STRING" id="691883.A0A058ZCT7"/>
<evidence type="ECO:0000313" key="6">
    <source>
        <dbReference type="EMBL" id="KCV71751.1"/>
    </source>
</evidence>
<dbReference type="InterPro" id="IPR003613">
    <property type="entry name" value="Ubox_domain"/>
</dbReference>
<dbReference type="Gene3D" id="2.130.10.10">
    <property type="entry name" value="YVTN repeat-like/Quinoprotein amine dehydrogenase"/>
    <property type="match status" value="2"/>
</dbReference>
<feature type="region of interest" description="Disordered" evidence="4">
    <location>
        <begin position="1646"/>
        <end position="1713"/>
    </location>
</feature>
<proteinExistence type="predicted"/>
<dbReference type="Gene3D" id="3.30.40.10">
    <property type="entry name" value="Zinc/RING finger domain, C3HC4 (zinc finger)"/>
    <property type="match status" value="1"/>
</dbReference>
<gene>
    <name evidence="6" type="ORF">H696_01172</name>
</gene>
<dbReference type="InterPro" id="IPR001680">
    <property type="entry name" value="WD40_rpt"/>
</dbReference>
<dbReference type="SMART" id="SM00320">
    <property type="entry name" value="WD40"/>
    <property type="match status" value="5"/>
</dbReference>
<name>A0A058ZCT7_FONAL</name>
<dbReference type="PROSITE" id="PS50082">
    <property type="entry name" value="WD_REPEATS_2"/>
    <property type="match status" value="3"/>
</dbReference>
<dbReference type="SUPFAM" id="SSF57850">
    <property type="entry name" value="RING/U-box"/>
    <property type="match status" value="1"/>
</dbReference>
<dbReference type="OrthoDB" id="10064100at2759"/>
<feature type="region of interest" description="Disordered" evidence="4">
    <location>
        <begin position="477"/>
        <end position="508"/>
    </location>
</feature>
<dbReference type="PANTHER" id="PTHR19879:SF9">
    <property type="entry name" value="TRANSCRIPTION INITIATION FACTOR TFIID SUBUNIT 5"/>
    <property type="match status" value="1"/>
</dbReference>
<feature type="compositionally biased region" description="Low complexity" evidence="4">
    <location>
        <begin position="821"/>
        <end position="830"/>
    </location>
</feature>
<feature type="region of interest" description="Disordered" evidence="4">
    <location>
        <begin position="1146"/>
        <end position="1166"/>
    </location>
</feature>
<feature type="region of interest" description="Disordered" evidence="4">
    <location>
        <begin position="522"/>
        <end position="631"/>
    </location>
</feature>
<dbReference type="InterPro" id="IPR013083">
    <property type="entry name" value="Znf_RING/FYVE/PHD"/>
</dbReference>
<dbReference type="SUPFAM" id="SSF50978">
    <property type="entry name" value="WD40 repeat-like"/>
    <property type="match status" value="1"/>
</dbReference>
<feature type="region of interest" description="Disordered" evidence="4">
    <location>
        <begin position="819"/>
        <end position="846"/>
    </location>
</feature>
<feature type="compositionally biased region" description="Acidic residues" evidence="4">
    <location>
        <begin position="1669"/>
        <end position="1682"/>
    </location>
</feature>
<keyword evidence="7" id="KW-1185">Reference proteome</keyword>
<keyword evidence="3" id="KW-0175">Coiled coil</keyword>
<dbReference type="PROSITE" id="PS50294">
    <property type="entry name" value="WD_REPEATS_REGION"/>
    <property type="match status" value="1"/>
</dbReference>
<dbReference type="EMBL" id="KB932202">
    <property type="protein sequence ID" value="KCV71751.1"/>
    <property type="molecule type" value="Genomic_DNA"/>
</dbReference>
<feature type="region of interest" description="Disordered" evidence="4">
    <location>
        <begin position="1338"/>
        <end position="1385"/>
    </location>
</feature>
<dbReference type="Pfam" id="PF00400">
    <property type="entry name" value="WD40"/>
    <property type="match status" value="2"/>
</dbReference>
<dbReference type="InterPro" id="IPR024977">
    <property type="entry name" value="Apc4-like_WD40_dom"/>
</dbReference>
<dbReference type="GO" id="GO:0004842">
    <property type="term" value="F:ubiquitin-protein transferase activity"/>
    <property type="evidence" value="ECO:0007669"/>
    <property type="project" value="InterPro"/>
</dbReference>
<organism evidence="6">
    <name type="scientific">Fonticula alba</name>
    <name type="common">Slime mold</name>
    <dbReference type="NCBI Taxonomy" id="691883"/>
    <lineage>
        <taxon>Eukaryota</taxon>
        <taxon>Rotosphaerida</taxon>
        <taxon>Fonticulaceae</taxon>
        <taxon>Fonticula</taxon>
    </lineage>
</organism>
<evidence type="ECO:0000256" key="4">
    <source>
        <dbReference type="SAM" id="MobiDB-lite"/>
    </source>
</evidence>
<dbReference type="Proteomes" id="UP000030693">
    <property type="component" value="Unassembled WGS sequence"/>
</dbReference>
<dbReference type="RefSeq" id="XP_009493329.1">
    <property type="nucleotide sequence ID" value="XM_009495054.1"/>
</dbReference>
<keyword evidence="2" id="KW-0853">WD repeat</keyword>
<evidence type="ECO:0000256" key="1">
    <source>
        <dbReference type="ARBA" id="ARBA00020894"/>
    </source>
</evidence>
<feature type="repeat" description="WD" evidence="2">
    <location>
        <begin position="15"/>
        <end position="56"/>
    </location>
</feature>
<feature type="region of interest" description="Disordered" evidence="4">
    <location>
        <begin position="1428"/>
        <end position="1478"/>
    </location>
</feature>